<gene>
    <name evidence="18 20" type="primary">uvrA</name>
    <name evidence="20" type="ORF">E0E05_09635</name>
</gene>
<evidence type="ECO:0000259" key="19">
    <source>
        <dbReference type="PROSITE" id="PS50893"/>
    </source>
</evidence>
<dbReference type="PANTHER" id="PTHR43152:SF3">
    <property type="entry name" value="UVRABC SYSTEM PROTEIN A"/>
    <property type="match status" value="1"/>
</dbReference>
<keyword evidence="9 18" id="KW-0862">Zinc</keyword>
<evidence type="ECO:0000256" key="7">
    <source>
        <dbReference type="ARBA" id="ARBA00022769"/>
    </source>
</evidence>
<dbReference type="NCBIfam" id="TIGR00630">
    <property type="entry name" value="uvra"/>
    <property type="match status" value="1"/>
</dbReference>
<dbReference type="Proteomes" id="UP000293719">
    <property type="component" value="Chromosome"/>
</dbReference>
<comment type="caution">
    <text evidence="18">Lacks conserved residue(s) required for the propagation of feature annotation.</text>
</comment>
<dbReference type="SUPFAM" id="SSF52540">
    <property type="entry name" value="P-loop containing nucleoside triphosphate hydrolases"/>
    <property type="match status" value="2"/>
</dbReference>
<dbReference type="GO" id="GO:0009380">
    <property type="term" value="C:excinuclease repair complex"/>
    <property type="evidence" value="ECO:0007669"/>
    <property type="project" value="InterPro"/>
</dbReference>
<proteinExistence type="inferred from homology"/>
<evidence type="ECO:0000256" key="14">
    <source>
        <dbReference type="ARBA" id="ARBA00023236"/>
    </source>
</evidence>
<evidence type="ECO:0000256" key="2">
    <source>
        <dbReference type="ARBA" id="ARBA00022490"/>
    </source>
</evidence>
<evidence type="ECO:0000256" key="13">
    <source>
        <dbReference type="ARBA" id="ARBA00023204"/>
    </source>
</evidence>
<dbReference type="InterPro" id="IPR027417">
    <property type="entry name" value="P-loop_NTPase"/>
</dbReference>
<dbReference type="GO" id="GO:0003677">
    <property type="term" value="F:DNA binding"/>
    <property type="evidence" value="ECO:0007669"/>
    <property type="project" value="UniProtKB-UniRule"/>
</dbReference>
<dbReference type="GO" id="GO:0016887">
    <property type="term" value="F:ATP hydrolysis activity"/>
    <property type="evidence" value="ECO:0007669"/>
    <property type="project" value="InterPro"/>
</dbReference>
<evidence type="ECO:0000313" key="20">
    <source>
        <dbReference type="EMBL" id="QBK30832.1"/>
    </source>
</evidence>
<dbReference type="PANTHER" id="PTHR43152">
    <property type="entry name" value="UVRABC SYSTEM PROTEIN A"/>
    <property type="match status" value="1"/>
</dbReference>
<keyword evidence="5 18" id="KW-0547">Nucleotide-binding</keyword>
<evidence type="ECO:0000256" key="11">
    <source>
        <dbReference type="ARBA" id="ARBA00022881"/>
    </source>
</evidence>
<feature type="zinc finger region" description="C4-type" evidence="18">
    <location>
        <begin position="765"/>
        <end position="791"/>
    </location>
</feature>
<name>A0A4P6V0H6_9HYPH</name>
<dbReference type="InterPro" id="IPR017871">
    <property type="entry name" value="ABC_transporter-like_CS"/>
</dbReference>
<evidence type="ECO:0000256" key="15">
    <source>
        <dbReference type="ARBA" id="ARBA00038000"/>
    </source>
</evidence>
<dbReference type="AlphaFoldDB" id="A0A4P6V0H6"/>
<evidence type="ECO:0000256" key="3">
    <source>
        <dbReference type="ARBA" id="ARBA00022723"/>
    </source>
</evidence>
<feature type="domain" description="ABC transporter" evidence="19">
    <location>
        <begin position="634"/>
        <end position="962"/>
    </location>
</feature>
<keyword evidence="4 18" id="KW-0677">Repeat</keyword>
<dbReference type="FunFam" id="1.20.1580.10:FF:000002">
    <property type="entry name" value="UvrABC system protein A"/>
    <property type="match status" value="1"/>
</dbReference>
<evidence type="ECO:0000256" key="1">
    <source>
        <dbReference type="ARBA" id="ARBA00004496"/>
    </source>
</evidence>
<keyword evidence="11 18" id="KW-0267">Excision nuclease</keyword>
<dbReference type="PROSITE" id="PS00211">
    <property type="entry name" value="ABC_TRANSPORTER_1"/>
    <property type="match status" value="2"/>
</dbReference>
<keyword evidence="21" id="KW-1185">Reference proteome</keyword>
<evidence type="ECO:0000256" key="5">
    <source>
        <dbReference type="ARBA" id="ARBA00022741"/>
    </source>
</evidence>
<comment type="similarity">
    <text evidence="15 18">Belongs to the ABC transporter superfamily. UvrA family.</text>
</comment>
<dbReference type="CDD" id="cd03270">
    <property type="entry name" value="ABC_UvrA_I"/>
    <property type="match status" value="1"/>
</dbReference>
<organism evidence="20 21">
    <name type="scientific">Roseitalea porphyridii</name>
    <dbReference type="NCBI Taxonomy" id="1852022"/>
    <lineage>
        <taxon>Bacteria</taxon>
        <taxon>Pseudomonadati</taxon>
        <taxon>Pseudomonadota</taxon>
        <taxon>Alphaproteobacteria</taxon>
        <taxon>Hyphomicrobiales</taxon>
        <taxon>Ahrensiaceae</taxon>
        <taxon>Roseitalea</taxon>
    </lineage>
</organism>
<dbReference type="HAMAP" id="MF_00205">
    <property type="entry name" value="UvrA"/>
    <property type="match status" value="1"/>
</dbReference>
<feature type="binding site" evidence="18">
    <location>
        <begin position="34"/>
        <end position="41"/>
    </location>
    <ligand>
        <name>ATP</name>
        <dbReference type="ChEBI" id="CHEBI:30616"/>
    </ligand>
</feature>
<evidence type="ECO:0000256" key="9">
    <source>
        <dbReference type="ARBA" id="ARBA00022833"/>
    </source>
</evidence>
<evidence type="ECO:0000313" key="21">
    <source>
        <dbReference type="Proteomes" id="UP000293719"/>
    </source>
</evidence>
<keyword evidence="12 18" id="KW-0238">DNA-binding</keyword>
<evidence type="ECO:0000256" key="17">
    <source>
        <dbReference type="ARBA" id="ARBA00042156"/>
    </source>
</evidence>
<dbReference type="OrthoDB" id="9809851at2"/>
<evidence type="ECO:0000256" key="16">
    <source>
        <dbReference type="ARBA" id="ARBA00039316"/>
    </source>
</evidence>
<accession>A0A4P6V0H6</accession>
<dbReference type="Gene3D" id="1.20.1580.10">
    <property type="entry name" value="ABC transporter ATPase like domain"/>
    <property type="match status" value="2"/>
</dbReference>
<dbReference type="CDD" id="cd03271">
    <property type="entry name" value="ABC_UvrA_II"/>
    <property type="match status" value="1"/>
</dbReference>
<keyword evidence="14 18" id="KW-0742">SOS response</keyword>
<dbReference type="Gene3D" id="1.10.8.280">
    <property type="entry name" value="ABC transporter ATPase domain-like"/>
    <property type="match status" value="1"/>
</dbReference>
<keyword evidence="2 18" id="KW-0963">Cytoplasm</keyword>
<reference evidence="20 21" key="1">
    <citation type="journal article" date="2017" name="Int. J. Syst. Evol. Microbiol.">
        <title>Roseitalea porphyridii gen. nov., sp. nov., isolated from a red alga, and reclassification of Hoeflea suaedae Chung et al. 2013 as Pseudohoeflea suaedae gen. nov., comb. nov.</title>
        <authorList>
            <person name="Hyeon J.W."/>
            <person name="Jeong S.E."/>
            <person name="Baek K."/>
            <person name="Jeon C.O."/>
        </authorList>
    </citation>
    <scope>NUCLEOTIDE SEQUENCE [LARGE SCALE GENOMIC DNA]</scope>
    <source>
        <strain evidence="20 21">MA7-20</strain>
    </source>
</reference>
<keyword evidence="6 18" id="KW-0227">DNA damage</keyword>
<dbReference type="GO" id="GO:0005737">
    <property type="term" value="C:cytoplasm"/>
    <property type="evidence" value="ECO:0007669"/>
    <property type="project" value="UniProtKB-SubCell"/>
</dbReference>
<dbReference type="GeneID" id="90767556"/>
<protein>
    <recommendedName>
        <fullName evidence="16 18">UvrABC system protein A</fullName>
        <shortName evidence="18">UvrA protein</shortName>
    </recommendedName>
    <alternativeName>
        <fullName evidence="17 18">Excinuclease ABC subunit A</fullName>
    </alternativeName>
</protein>
<evidence type="ECO:0000256" key="8">
    <source>
        <dbReference type="ARBA" id="ARBA00022771"/>
    </source>
</evidence>
<dbReference type="InterPro" id="IPR041102">
    <property type="entry name" value="UvrA_inter"/>
</dbReference>
<dbReference type="NCBIfam" id="NF001503">
    <property type="entry name" value="PRK00349.1"/>
    <property type="match status" value="1"/>
</dbReference>
<keyword evidence="3 18" id="KW-0479">Metal-binding</keyword>
<evidence type="ECO:0000256" key="18">
    <source>
        <dbReference type="HAMAP-Rule" id="MF_00205"/>
    </source>
</evidence>
<dbReference type="InterPro" id="IPR013815">
    <property type="entry name" value="ATP_grasp_subdomain_1"/>
</dbReference>
<sequence length="977" mass="106706">MTDQKFISIRGAREHNLKNVDLDLPRDSLIVMTGLSGSGKSSLAFDTIYAEGQRRYVESLSAYARQFLEMMQKPDVDQIDGLSPAISIEQKTTSRNPRSTVATVTEIYDYMRLLFARVGVPYSPATGLPIESQTVSQMVDRILALEEGTRLYLLAPIVRGRKGEYRKELAELMKKGFQRVKVDGAFHEIAEVPALDKKYKHDIDVVVDRVVVRAEMAARLADSLEQALSLSEGLAVAEFADRPLPDAETQAGGSANKSKNDTHERLVFSEKFACPVSGFTIPEIEPRLFSFNNPFGACPHCDGLGTEQGVDPALVVPDPGLTLAKGAIAPWSKSANPSPYYTQTLQALGRAFGFKLTDAWADLSEDARHAILHGTGGREIEFAYDDGLRTYKAKKSFEGVIGNLERRWRETDSAWMREEIERYMSQNPCSVCHGARLKPEALAVKIAGLHISEVAAMSIRHANDWFNALPDALNDKQNAIGVRILKEILDRLKFLNDVGLDYLTLARNSGTLSGGESQRIRLASQIGSGLTGVLYVLDEPSIGLHQRDNARLLDTLRRLRDLGNTVIVVEHDEDAVLSADYVADIGPAAGVHGGRVVASGTPAEIMANPASLTGQYLSGAMGIAVPAERRPVDLKHRAVTVRGANGNNLKDVTAALPLGTFTCVTGVSGGGKSTFLIETLYKAAARRINGAREAPAEHERIDGLEHIDKVIDIDQSPIGRTPRSNPATYTGAFTPIREWFAQLPEAKARGYQPGRFSFNVKGGRCEACQGDGVTKIEMHFLPDVYVTCDVCHGKRYNRETLEVEFKGKSISDVLEMTVEEGVDFFAAVPAVRDKLATLERVGLGYIEVGQQATTLSGGEAQRVKLAKELSRRATGRTLYILDEPTTGLHFHDVAKLLEVLHELVEAGNTVAVIEHNLEVIKTADWVIDLGPEGGDGGGEIVAEGTPEDIVAVDRSYTGQFLKELLERRPVKRVEAAE</sequence>
<evidence type="ECO:0000256" key="4">
    <source>
        <dbReference type="ARBA" id="ARBA00022737"/>
    </source>
</evidence>
<dbReference type="GO" id="GO:0006289">
    <property type="term" value="P:nucleotide-excision repair"/>
    <property type="evidence" value="ECO:0007669"/>
    <property type="project" value="UniProtKB-UniRule"/>
</dbReference>
<comment type="function">
    <text evidence="18">The UvrABC repair system catalyzes the recognition and processing of DNA lesions. UvrA is an ATPase and a DNA-binding protein. A damage recognition complex composed of 2 UvrA and 2 UvrB subunits scans DNA for abnormalities. When the presence of a lesion has been verified by UvrB, the UvrA molecules dissociate.</text>
</comment>
<keyword evidence="10 18" id="KW-0067">ATP-binding</keyword>
<comment type="subunit">
    <text evidence="18">Forms a heterotetramer with UvrB during the search for lesions.</text>
</comment>
<dbReference type="InterPro" id="IPR041552">
    <property type="entry name" value="UvrA_DNA-bd"/>
</dbReference>
<keyword evidence="8 18" id="KW-0863">Zinc-finger</keyword>
<dbReference type="InterPro" id="IPR003439">
    <property type="entry name" value="ABC_transporter-like_ATP-bd"/>
</dbReference>
<dbReference type="Pfam" id="PF00005">
    <property type="entry name" value="ABC_tran"/>
    <property type="match status" value="1"/>
</dbReference>
<dbReference type="RefSeq" id="WP_131616516.1">
    <property type="nucleotide sequence ID" value="NZ_CP036532.1"/>
</dbReference>
<dbReference type="GO" id="GO:0005524">
    <property type="term" value="F:ATP binding"/>
    <property type="evidence" value="ECO:0007669"/>
    <property type="project" value="UniProtKB-UniRule"/>
</dbReference>
<dbReference type="Gene3D" id="3.30.1490.20">
    <property type="entry name" value="ATP-grasp fold, A domain"/>
    <property type="match status" value="1"/>
</dbReference>
<dbReference type="KEGG" id="rpod:E0E05_09635"/>
<feature type="binding site" evidence="18">
    <location>
        <begin position="666"/>
        <end position="673"/>
    </location>
    <ligand>
        <name>ATP</name>
        <dbReference type="ChEBI" id="CHEBI:30616"/>
    </ligand>
</feature>
<dbReference type="GO" id="GO:0009381">
    <property type="term" value="F:excinuclease ABC activity"/>
    <property type="evidence" value="ECO:0007669"/>
    <property type="project" value="UniProtKB-UniRule"/>
</dbReference>
<evidence type="ECO:0000256" key="10">
    <source>
        <dbReference type="ARBA" id="ARBA00022840"/>
    </source>
</evidence>
<dbReference type="Gene3D" id="3.40.50.300">
    <property type="entry name" value="P-loop containing nucleotide triphosphate hydrolases"/>
    <property type="match status" value="2"/>
</dbReference>
<evidence type="ECO:0000256" key="12">
    <source>
        <dbReference type="ARBA" id="ARBA00023125"/>
    </source>
</evidence>
<dbReference type="EMBL" id="CP036532">
    <property type="protein sequence ID" value="QBK30832.1"/>
    <property type="molecule type" value="Genomic_DNA"/>
</dbReference>
<dbReference type="InterPro" id="IPR004602">
    <property type="entry name" value="UvrA"/>
</dbReference>
<evidence type="ECO:0000256" key="6">
    <source>
        <dbReference type="ARBA" id="ARBA00022763"/>
    </source>
</evidence>
<dbReference type="GO" id="GO:0008270">
    <property type="term" value="F:zinc ion binding"/>
    <property type="evidence" value="ECO:0007669"/>
    <property type="project" value="UniProtKB-UniRule"/>
</dbReference>
<comment type="subcellular location">
    <subcellularLocation>
        <location evidence="1 18">Cytoplasm</location>
    </subcellularLocation>
</comment>
<keyword evidence="7 18" id="KW-0228">DNA excision</keyword>
<dbReference type="Pfam" id="PF17760">
    <property type="entry name" value="UvrA_inter"/>
    <property type="match status" value="1"/>
</dbReference>
<keyword evidence="13 18" id="KW-0234">DNA repair</keyword>
<dbReference type="Pfam" id="PF17755">
    <property type="entry name" value="UvrA_DNA-bind"/>
    <property type="match status" value="1"/>
</dbReference>
<dbReference type="GO" id="GO:0009432">
    <property type="term" value="P:SOS response"/>
    <property type="evidence" value="ECO:0007669"/>
    <property type="project" value="UniProtKB-UniRule"/>
</dbReference>
<dbReference type="PROSITE" id="PS50893">
    <property type="entry name" value="ABC_TRANSPORTER_2"/>
    <property type="match status" value="1"/>
</dbReference>